<comment type="similarity">
    <text evidence="1">Belongs to the sulfotransferase 1 family.</text>
</comment>
<reference evidence="4" key="2">
    <citation type="submission" date="2015-02" db="UniProtKB">
        <authorList>
            <consortium name="EnsemblMetazoa"/>
        </authorList>
    </citation>
    <scope>IDENTIFICATION</scope>
</reference>
<dbReference type="Gene3D" id="3.40.50.300">
    <property type="entry name" value="P-loop containing nucleotide triphosphate hydrolases"/>
    <property type="match status" value="2"/>
</dbReference>
<keyword evidence="2" id="KW-0808">Transferase</keyword>
<name>T1II85_STRMM</name>
<dbReference type="AlphaFoldDB" id="T1II85"/>
<reference evidence="5" key="1">
    <citation type="submission" date="2011-05" db="EMBL/GenBank/DDBJ databases">
        <authorList>
            <person name="Richards S.R."/>
            <person name="Qu J."/>
            <person name="Jiang H."/>
            <person name="Jhangiani S.N."/>
            <person name="Agravi P."/>
            <person name="Goodspeed R."/>
            <person name="Gross S."/>
            <person name="Mandapat C."/>
            <person name="Jackson L."/>
            <person name="Mathew T."/>
            <person name="Pu L."/>
            <person name="Thornton R."/>
            <person name="Saada N."/>
            <person name="Wilczek-Boney K.B."/>
            <person name="Lee S."/>
            <person name="Kovar C."/>
            <person name="Wu Y."/>
            <person name="Scherer S.E."/>
            <person name="Worley K.C."/>
            <person name="Muzny D.M."/>
            <person name="Gibbs R."/>
        </authorList>
    </citation>
    <scope>NUCLEOTIDE SEQUENCE</scope>
    <source>
        <strain evidence="5">Brora</strain>
    </source>
</reference>
<dbReference type="PANTHER" id="PTHR11783">
    <property type="entry name" value="SULFOTRANSFERASE SULT"/>
    <property type="match status" value="1"/>
</dbReference>
<dbReference type="HOGENOM" id="CLU_027239_1_1_1"/>
<dbReference type="GO" id="GO:0008146">
    <property type="term" value="F:sulfotransferase activity"/>
    <property type="evidence" value="ECO:0007669"/>
    <property type="project" value="InterPro"/>
</dbReference>
<evidence type="ECO:0000256" key="2">
    <source>
        <dbReference type="ARBA" id="ARBA00022679"/>
    </source>
</evidence>
<dbReference type="Pfam" id="PF00685">
    <property type="entry name" value="Sulfotransfer_1"/>
    <property type="match status" value="1"/>
</dbReference>
<accession>T1II85</accession>
<evidence type="ECO:0000256" key="1">
    <source>
        <dbReference type="ARBA" id="ARBA00005771"/>
    </source>
</evidence>
<keyword evidence="5" id="KW-1185">Reference proteome</keyword>
<organism evidence="4 5">
    <name type="scientific">Strigamia maritima</name>
    <name type="common">European centipede</name>
    <name type="synonym">Geophilus maritimus</name>
    <dbReference type="NCBI Taxonomy" id="126957"/>
    <lineage>
        <taxon>Eukaryota</taxon>
        <taxon>Metazoa</taxon>
        <taxon>Ecdysozoa</taxon>
        <taxon>Arthropoda</taxon>
        <taxon>Myriapoda</taxon>
        <taxon>Chilopoda</taxon>
        <taxon>Pleurostigmophora</taxon>
        <taxon>Geophilomorpha</taxon>
        <taxon>Linotaeniidae</taxon>
        <taxon>Strigamia</taxon>
    </lineage>
</organism>
<dbReference type="eggNOG" id="KOG1584">
    <property type="taxonomic scope" value="Eukaryota"/>
</dbReference>
<dbReference type="PhylomeDB" id="T1II85"/>
<dbReference type="InterPro" id="IPR027417">
    <property type="entry name" value="P-loop_NTPase"/>
</dbReference>
<dbReference type="EnsemblMetazoa" id="SMAR000577-RA">
    <property type="protein sequence ID" value="SMAR000577-PA"/>
    <property type="gene ID" value="SMAR000577"/>
</dbReference>
<sequence length="236" mass="27676">MTDVTATLVPLSDKLYKHLTHFTEAYLIGPKKFCFPKNGPLIVANIQHFKARDDDVCVVTFPKTGTTWMQEIVYLLSINLDFERAKSNIRETVLPYVDINVWEEPLDDFIEFTNNLPSPRLLKFHLCYSLLPPDVKKRCKDQEKVIKEVAAFLNLPVDKEGIKQIANHCKFDNMKHNTTVNKSDWDEMLYQKEFKFMRKGIVGNWRTEMSPELITKIDKWIFDQTIDTPDLRDILY</sequence>
<protein>
    <recommendedName>
        <fullName evidence="3">Sulfotransferase domain-containing protein</fullName>
    </recommendedName>
</protein>
<proteinExistence type="inferred from homology"/>
<dbReference type="STRING" id="126957.T1II85"/>
<evidence type="ECO:0000259" key="3">
    <source>
        <dbReference type="Pfam" id="PF00685"/>
    </source>
</evidence>
<dbReference type="InterPro" id="IPR000863">
    <property type="entry name" value="Sulfotransferase_dom"/>
</dbReference>
<dbReference type="SUPFAM" id="SSF52540">
    <property type="entry name" value="P-loop containing nucleoside triphosphate hydrolases"/>
    <property type="match status" value="1"/>
</dbReference>
<dbReference type="Proteomes" id="UP000014500">
    <property type="component" value="Unassembled WGS sequence"/>
</dbReference>
<evidence type="ECO:0000313" key="5">
    <source>
        <dbReference type="Proteomes" id="UP000014500"/>
    </source>
</evidence>
<evidence type="ECO:0000313" key="4">
    <source>
        <dbReference type="EnsemblMetazoa" id="SMAR000577-PA"/>
    </source>
</evidence>
<feature type="domain" description="Sulfotransferase" evidence="3">
    <location>
        <begin position="140"/>
        <end position="223"/>
    </location>
</feature>
<dbReference type="EMBL" id="JH430146">
    <property type="status" value="NOT_ANNOTATED_CDS"/>
    <property type="molecule type" value="Genomic_DNA"/>
</dbReference>